<dbReference type="AlphaFoldDB" id="A0A1G9PXS5"/>
<dbReference type="EMBL" id="FNHQ01000001">
    <property type="protein sequence ID" value="SDM03566.1"/>
    <property type="molecule type" value="Genomic_DNA"/>
</dbReference>
<keyword evidence="1" id="KW-0472">Membrane</keyword>
<dbReference type="RefSeq" id="WP_091647138.1">
    <property type="nucleotide sequence ID" value="NZ_FNHQ01000001.1"/>
</dbReference>
<evidence type="ECO:0000256" key="1">
    <source>
        <dbReference type="SAM" id="Phobius"/>
    </source>
</evidence>
<dbReference type="InterPro" id="IPR024529">
    <property type="entry name" value="ECF_trnsprt_substrate-spec"/>
</dbReference>
<feature type="transmembrane region" description="Helical" evidence="1">
    <location>
        <begin position="112"/>
        <end position="132"/>
    </location>
</feature>
<accession>A0A1G9PXS5</accession>
<keyword evidence="3" id="KW-1185">Reference proteome</keyword>
<dbReference type="Gene3D" id="1.10.1760.20">
    <property type="match status" value="1"/>
</dbReference>
<organism evidence="2 3">
    <name type="scientific">Megasphaera paucivorans</name>
    <dbReference type="NCBI Taxonomy" id="349095"/>
    <lineage>
        <taxon>Bacteria</taxon>
        <taxon>Bacillati</taxon>
        <taxon>Bacillota</taxon>
        <taxon>Negativicutes</taxon>
        <taxon>Veillonellales</taxon>
        <taxon>Veillonellaceae</taxon>
        <taxon>Megasphaera</taxon>
    </lineage>
</organism>
<evidence type="ECO:0000313" key="2">
    <source>
        <dbReference type="EMBL" id="SDM03566.1"/>
    </source>
</evidence>
<name>A0A1G9PXS5_9FIRM</name>
<keyword evidence="1" id="KW-1133">Transmembrane helix</keyword>
<reference evidence="2 3" key="1">
    <citation type="submission" date="2016-10" db="EMBL/GenBank/DDBJ databases">
        <authorList>
            <person name="de Groot N.N."/>
        </authorList>
    </citation>
    <scope>NUCLEOTIDE SEQUENCE [LARGE SCALE GENOMIC DNA]</scope>
    <source>
        <strain evidence="2 3">DSM 16981</strain>
    </source>
</reference>
<protein>
    <recommendedName>
        <fullName evidence="4">Energy-coupling factor transport system substrate-specific component</fullName>
    </recommendedName>
</protein>
<dbReference type="STRING" id="349095.SAMN05660299_00038"/>
<feature type="transmembrane region" description="Helical" evidence="1">
    <location>
        <begin position="82"/>
        <end position="100"/>
    </location>
</feature>
<gene>
    <name evidence="2" type="ORF">SAMN05660299_00038</name>
</gene>
<proteinExistence type="predicted"/>
<evidence type="ECO:0000313" key="3">
    <source>
        <dbReference type="Proteomes" id="UP000199309"/>
    </source>
</evidence>
<dbReference type="Pfam" id="PF12822">
    <property type="entry name" value="ECF_trnsprt"/>
    <property type="match status" value="1"/>
</dbReference>
<feature type="transmembrane region" description="Helical" evidence="1">
    <location>
        <begin position="138"/>
        <end position="162"/>
    </location>
</feature>
<feature type="transmembrane region" description="Helical" evidence="1">
    <location>
        <begin position="35"/>
        <end position="53"/>
    </location>
</feature>
<sequence length="166" mass="18502">MEHNQIQIITRTALLLASTLILQSLRLILPLPPQTSMFLIGSLVNLCFVLAVLRIGWKSGLLIALITPLFAYLEGMLPFLPFIFPVALGNGMYIAACWLLKRWKIPGICAAAFIKAAAMYTSFYLLFSFVAFPEMVRHMILLVMSWPQIITAVLGGISAYIISKRI</sequence>
<dbReference type="OrthoDB" id="1682230at2"/>
<keyword evidence="1" id="KW-0812">Transmembrane</keyword>
<dbReference type="Proteomes" id="UP000199309">
    <property type="component" value="Unassembled WGS sequence"/>
</dbReference>
<evidence type="ECO:0008006" key="4">
    <source>
        <dbReference type="Google" id="ProtNLM"/>
    </source>
</evidence>